<evidence type="ECO:0000313" key="2">
    <source>
        <dbReference type="Proteomes" id="UP001304895"/>
    </source>
</evidence>
<name>A0AAN6USW1_9PEZI</name>
<dbReference type="EMBL" id="MU853401">
    <property type="protein sequence ID" value="KAK4138617.1"/>
    <property type="molecule type" value="Genomic_DNA"/>
</dbReference>
<reference evidence="1" key="2">
    <citation type="submission" date="2023-05" db="EMBL/GenBank/DDBJ databases">
        <authorList>
            <consortium name="Lawrence Berkeley National Laboratory"/>
            <person name="Steindorff A."/>
            <person name="Hensen N."/>
            <person name="Bonometti L."/>
            <person name="Westerberg I."/>
            <person name="Brannstrom I.O."/>
            <person name="Guillou S."/>
            <person name="Cros-Aarteil S."/>
            <person name="Calhoun S."/>
            <person name="Haridas S."/>
            <person name="Kuo A."/>
            <person name="Mondo S."/>
            <person name="Pangilinan J."/>
            <person name="Riley R."/>
            <person name="Labutti K."/>
            <person name="Andreopoulos B."/>
            <person name="Lipzen A."/>
            <person name="Chen C."/>
            <person name="Yanf M."/>
            <person name="Daum C."/>
            <person name="Ng V."/>
            <person name="Clum A."/>
            <person name="Ohm R."/>
            <person name="Martin F."/>
            <person name="Silar P."/>
            <person name="Natvig D."/>
            <person name="Lalanne C."/>
            <person name="Gautier V."/>
            <person name="Ament-Velasquez S.L."/>
            <person name="Kruys A."/>
            <person name="Hutchinson M.I."/>
            <person name="Powell A.J."/>
            <person name="Barry K."/>
            <person name="Miller A.N."/>
            <person name="Grigoriev I.V."/>
            <person name="Debuchy R."/>
            <person name="Gladieux P."/>
            <person name="Thoren M.H."/>
            <person name="Johannesson H."/>
        </authorList>
    </citation>
    <scope>NUCLEOTIDE SEQUENCE</scope>
    <source>
        <strain evidence="1">CBS 123565</strain>
    </source>
</reference>
<sequence>MEPLEFPILRMAFWRASPLLVPLAPSVYDPIATATASPVLYPVQFVLQPIAPCHLPCLPRRPDPVTVVCHHAGGLWQCSVSRPGATTCWVPVPDGPLPIPLLHSSTREMFFWLSGSTLLSLPPAALWE</sequence>
<protein>
    <submittedName>
        <fullName evidence="1">Uncharacterized protein</fullName>
    </submittedName>
</protein>
<accession>A0AAN6USW1</accession>
<keyword evidence="2" id="KW-1185">Reference proteome</keyword>
<reference evidence="1" key="1">
    <citation type="journal article" date="2023" name="Mol. Phylogenet. Evol.">
        <title>Genome-scale phylogeny and comparative genomics of the fungal order Sordariales.</title>
        <authorList>
            <person name="Hensen N."/>
            <person name="Bonometti L."/>
            <person name="Westerberg I."/>
            <person name="Brannstrom I.O."/>
            <person name="Guillou S."/>
            <person name="Cros-Aarteil S."/>
            <person name="Calhoun S."/>
            <person name="Haridas S."/>
            <person name="Kuo A."/>
            <person name="Mondo S."/>
            <person name="Pangilinan J."/>
            <person name="Riley R."/>
            <person name="LaButti K."/>
            <person name="Andreopoulos B."/>
            <person name="Lipzen A."/>
            <person name="Chen C."/>
            <person name="Yan M."/>
            <person name="Daum C."/>
            <person name="Ng V."/>
            <person name="Clum A."/>
            <person name="Steindorff A."/>
            <person name="Ohm R.A."/>
            <person name="Martin F."/>
            <person name="Silar P."/>
            <person name="Natvig D.O."/>
            <person name="Lalanne C."/>
            <person name="Gautier V."/>
            <person name="Ament-Velasquez S.L."/>
            <person name="Kruys A."/>
            <person name="Hutchinson M.I."/>
            <person name="Powell A.J."/>
            <person name="Barry K."/>
            <person name="Miller A.N."/>
            <person name="Grigoriev I.V."/>
            <person name="Debuchy R."/>
            <person name="Gladieux P."/>
            <person name="Hiltunen Thoren M."/>
            <person name="Johannesson H."/>
        </authorList>
    </citation>
    <scope>NUCLEOTIDE SEQUENCE</scope>
    <source>
        <strain evidence="1">CBS 123565</strain>
    </source>
</reference>
<gene>
    <name evidence="1" type="ORF">BT67DRAFT_437936</name>
</gene>
<dbReference type="AlphaFoldDB" id="A0AAN6USW1"/>
<dbReference type="Proteomes" id="UP001304895">
    <property type="component" value="Unassembled WGS sequence"/>
</dbReference>
<evidence type="ECO:0000313" key="1">
    <source>
        <dbReference type="EMBL" id="KAK4138617.1"/>
    </source>
</evidence>
<proteinExistence type="predicted"/>
<organism evidence="1 2">
    <name type="scientific">Trichocladium antarcticum</name>
    <dbReference type="NCBI Taxonomy" id="1450529"/>
    <lineage>
        <taxon>Eukaryota</taxon>
        <taxon>Fungi</taxon>
        <taxon>Dikarya</taxon>
        <taxon>Ascomycota</taxon>
        <taxon>Pezizomycotina</taxon>
        <taxon>Sordariomycetes</taxon>
        <taxon>Sordariomycetidae</taxon>
        <taxon>Sordariales</taxon>
        <taxon>Chaetomiaceae</taxon>
        <taxon>Trichocladium</taxon>
    </lineage>
</organism>
<comment type="caution">
    <text evidence="1">The sequence shown here is derived from an EMBL/GenBank/DDBJ whole genome shotgun (WGS) entry which is preliminary data.</text>
</comment>